<comment type="caution">
    <text evidence="2">The sequence shown here is derived from an EMBL/GenBank/DDBJ whole genome shotgun (WGS) entry which is preliminary data.</text>
</comment>
<proteinExistence type="predicted"/>
<dbReference type="GO" id="GO:0005524">
    <property type="term" value="F:ATP binding"/>
    <property type="evidence" value="ECO:0007669"/>
    <property type="project" value="InterPro"/>
</dbReference>
<dbReference type="GO" id="GO:0016787">
    <property type="term" value="F:hydrolase activity"/>
    <property type="evidence" value="ECO:0007669"/>
    <property type="project" value="InterPro"/>
</dbReference>
<dbReference type="InterPro" id="IPR027417">
    <property type="entry name" value="P-loop_NTPase"/>
</dbReference>
<sequence length="174" mass="20074">MSEIDIHEVLDHFPFPTFRKYQKEVLEEIVEAFNSGYQWILLETPTGFGKSPVNVALCRVLRSFYCTPQNILLDQLRGDFPDLALIKGRRHYECAELLSGNCDEDAPCKRKANYFCRDKYERCPYWEAKIQAIEAQTALTNFAYFVGESFIHGTPNIPQFGNRDLLVVDEGHSI</sequence>
<feature type="domain" description="Helicase/UvrB N-terminal" evidence="1">
    <location>
        <begin position="17"/>
        <end position="173"/>
    </location>
</feature>
<protein>
    <recommendedName>
        <fullName evidence="1">Helicase/UvrB N-terminal domain-containing protein</fullName>
    </recommendedName>
</protein>
<accession>X1BXZ0</accession>
<gene>
    <name evidence="2" type="ORF">S01H4_41631</name>
</gene>
<dbReference type="Gene3D" id="3.40.50.300">
    <property type="entry name" value="P-loop containing nucleotide triphosphate hydrolases"/>
    <property type="match status" value="1"/>
</dbReference>
<evidence type="ECO:0000259" key="1">
    <source>
        <dbReference type="Pfam" id="PF04851"/>
    </source>
</evidence>
<reference evidence="2" key="1">
    <citation type="journal article" date="2014" name="Front. Microbiol.">
        <title>High frequency of phylogenetically diverse reductive dehalogenase-homologous genes in deep subseafloor sedimentary metagenomes.</title>
        <authorList>
            <person name="Kawai M."/>
            <person name="Futagami T."/>
            <person name="Toyoda A."/>
            <person name="Takaki Y."/>
            <person name="Nishi S."/>
            <person name="Hori S."/>
            <person name="Arai W."/>
            <person name="Tsubouchi T."/>
            <person name="Morono Y."/>
            <person name="Uchiyama I."/>
            <person name="Ito T."/>
            <person name="Fujiyama A."/>
            <person name="Inagaki F."/>
            <person name="Takami H."/>
        </authorList>
    </citation>
    <scope>NUCLEOTIDE SEQUENCE</scope>
    <source>
        <strain evidence="2">Expedition CK06-06</strain>
    </source>
</reference>
<dbReference type="EMBL" id="BART01022786">
    <property type="protein sequence ID" value="GAH00696.1"/>
    <property type="molecule type" value="Genomic_DNA"/>
</dbReference>
<organism evidence="2">
    <name type="scientific">marine sediment metagenome</name>
    <dbReference type="NCBI Taxonomy" id="412755"/>
    <lineage>
        <taxon>unclassified sequences</taxon>
        <taxon>metagenomes</taxon>
        <taxon>ecological metagenomes</taxon>
    </lineage>
</organism>
<name>X1BXZ0_9ZZZZ</name>
<dbReference type="AlphaFoldDB" id="X1BXZ0"/>
<dbReference type="SUPFAM" id="SSF52540">
    <property type="entry name" value="P-loop containing nucleoside triphosphate hydrolases"/>
    <property type="match status" value="1"/>
</dbReference>
<dbReference type="InterPro" id="IPR006935">
    <property type="entry name" value="Helicase/UvrB_N"/>
</dbReference>
<feature type="non-terminal residue" evidence="2">
    <location>
        <position position="174"/>
    </location>
</feature>
<dbReference type="Pfam" id="PF04851">
    <property type="entry name" value="ResIII"/>
    <property type="match status" value="1"/>
</dbReference>
<evidence type="ECO:0000313" key="2">
    <source>
        <dbReference type="EMBL" id="GAH00696.1"/>
    </source>
</evidence>
<dbReference type="GO" id="GO:0003677">
    <property type="term" value="F:DNA binding"/>
    <property type="evidence" value="ECO:0007669"/>
    <property type="project" value="InterPro"/>
</dbReference>